<dbReference type="InterPro" id="IPR027417">
    <property type="entry name" value="P-loop_NTPase"/>
</dbReference>
<evidence type="ECO:0000313" key="3">
    <source>
        <dbReference type="EMBL" id="REH18025.1"/>
    </source>
</evidence>
<keyword evidence="4" id="KW-1185">Reference proteome</keyword>
<dbReference type="InterPro" id="IPR002586">
    <property type="entry name" value="CobQ/CobB/MinD/ParA_Nub-bd_dom"/>
</dbReference>
<protein>
    <submittedName>
        <fullName evidence="3">Chromosome partitioning protein</fullName>
    </submittedName>
</protein>
<evidence type="ECO:0000313" key="4">
    <source>
        <dbReference type="Proteomes" id="UP000256269"/>
    </source>
</evidence>
<dbReference type="RefSeq" id="WP_116182234.1">
    <property type="nucleotide sequence ID" value="NZ_CP144378.1"/>
</dbReference>
<feature type="region of interest" description="Disordered" evidence="1">
    <location>
        <begin position="162"/>
        <end position="183"/>
    </location>
</feature>
<dbReference type="SUPFAM" id="SSF52540">
    <property type="entry name" value="P-loop containing nucleoside triphosphate hydrolases"/>
    <property type="match status" value="1"/>
</dbReference>
<proteinExistence type="predicted"/>
<sequence length="239" mass="25665">MASLQILRLLIATLKGGPGKTTSVILLAIALARRNYNVVVICADTRTRGATDWVQESLRLGYTVPFKLAIWEEKNGPLSAFARTVEQQTGADAVLIDTGGEQPEAFAHGCLYADKLIMPVGPMNGELRRILETYRHAAAINESGSKLDISVLLTRVPQAGKGKAREAREDLSTDLRAADGTPDPDKPYALGLHVLTAEITRAGAYDEMYCIIPDDVGEYEDLCTELVGPGNKPGTEGAA</sequence>
<dbReference type="EMBL" id="QUNO01000038">
    <property type="protein sequence ID" value="REH18025.1"/>
    <property type="molecule type" value="Genomic_DNA"/>
</dbReference>
<feature type="compositionally biased region" description="Basic and acidic residues" evidence="1">
    <location>
        <begin position="163"/>
        <end position="177"/>
    </location>
</feature>
<dbReference type="PANTHER" id="PTHR13696:SF96">
    <property type="entry name" value="COBQ_COBB_MIND_PARA NUCLEOTIDE BINDING DOMAIN-CONTAINING PROTEIN"/>
    <property type="match status" value="1"/>
</dbReference>
<dbReference type="InterPro" id="IPR050678">
    <property type="entry name" value="DNA_Partitioning_ATPase"/>
</dbReference>
<accession>A0A3E0G5Z2</accession>
<reference evidence="3 4" key="1">
    <citation type="submission" date="2018-08" db="EMBL/GenBank/DDBJ databases">
        <title>Genomic Encyclopedia of Archaeal and Bacterial Type Strains, Phase II (KMG-II): from individual species to whole genera.</title>
        <authorList>
            <person name="Goeker M."/>
        </authorList>
    </citation>
    <scope>NUCLEOTIDE SEQUENCE [LARGE SCALE GENOMIC DNA]</scope>
    <source>
        <strain evidence="3 4">DSM 45791</strain>
    </source>
</reference>
<dbReference type="AlphaFoldDB" id="A0A3E0G5Z2"/>
<organism evidence="3 4">
    <name type="scientific">Kutzneria buriramensis</name>
    <dbReference type="NCBI Taxonomy" id="1045776"/>
    <lineage>
        <taxon>Bacteria</taxon>
        <taxon>Bacillati</taxon>
        <taxon>Actinomycetota</taxon>
        <taxon>Actinomycetes</taxon>
        <taxon>Pseudonocardiales</taxon>
        <taxon>Pseudonocardiaceae</taxon>
        <taxon>Kutzneria</taxon>
    </lineage>
</organism>
<dbReference type="CDD" id="cd02042">
    <property type="entry name" value="ParAB_family"/>
    <property type="match status" value="1"/>
</dbReference>
<dbReference type="Proteomes" id="UP000256269">
    <property type="component" value="Unassembled WGS sequence"/>
</dbReference>
<dbReference type="OrthoDB" id="9804460at2"/>
<comment type="caution">
    <text evidence="3">The sequence shown here is derived from an EMBL/GenBank/DDBJ whole genome shotgun (WGS) entry which is preliminary data.</text>
</comment>
<evidence type="ECO:0000256" key="1">
    <source>
        <dbReference type="SAM" id="MobiDB-lite"/>
    </source>
</evidence>
<evidence type="ECO:0000259" key="2">
    <source>
        <dbReference type="Pfam" id="PF01656"/>
    </source>
</evidence>
<gene>
    <name evidence="3" type="ORF">BCF44_13812</name>
</gene>
<dbReference type="Gene3D" id="3.40.50.300">
    <property type="entry name" value="P-loop containing nucleotide triphosphate hydrolases"/>
    <property type="match status" value="1"/>
</dbReference>
<name>A0A3E0G5Z2_9PSEU</name>
<dbReference type="PANTHER" id="PTHR13696">
    <property type="entry name" value="P-LOOP CONTAINING NUCLEOSIDE TRIPHOSPHATE HYDROLASE"/>
    <property type="match status" value="1"/>
</dbReference>
<feature type="domain" description="CobQ/CobB/MinD/ParA nucleotide binding" evidence="2">
    <location>
        <begin position="10"/>
        <end position="159"/>
    </location>
</feature>
<dbReference type="Pfam" id="PF01656">
    <property type="entry name" value="CbiA"/>
    <property type="match status" value="1"/>
</dbReference>